<dbReference type="EMBL" id="JAZGQO010000007">
    <property type="protein sequence ID" value="KAK6180814.1"/>
    <property type="molecule type" value="Genomic_DNA"/>
</dbReference>
<evidence type="ECO:0000256" key="2">
    <source>
        <dbReference type="ARBA" id="ARBA00022525"/>
    </source>
</evidence>
<organism evidence="7 8">
    <name type="scientific">Patella caerulea</name>
    <name type="common">Rayed Mediterranean limpet</name>
    <dbReference type="NCBI Taxonomy" id="87958"/>
    <lineage>
        <taxon>Eukaryota</taxon>
        <taxon>Metazoa</taxon>
        <taxon>Spiralia</taxon>
        <taxon>Lophotrochozoa</taxon>
        <taxon>Mollusca</taxon>
        <taxon>Gastropoda</taxon>
        <taxon>Patellogastropoda</taxon>
        <taxon>Patelloidea</taxon>
        <taxon>Patellidae</taxon>
        <taxon>Patella</taxon>
    </lineage>
</organism>
<feature type="domain" description="WxxW" evidence="6">
    <location>
        <begin position="39"/>
        <end position="122"/>
    </location>
</feature>
<dbReference type="GO" id="GO:0005576">
    <property type="term" value="C:extracellular region"/>
    <property type="evidence" value="ECO:0007669"/>
    <property type="project" value="UniProtKB-SubCell"/>
</dbReference>
<dbReference type="InterPro" id="IPR025155">
    <property type="entry name" value="WxxW_domain"/>
</dbReference>
<proteinExistence type="predicted"/>
<feature type="chain" id="PRO_5042989836" description="WxxW domain-containing protein" evidence="5">
    <location>
        <begin position="20"/>
        <end position="221"/>
    </location>
</feature>
<dbReference type="PANTHER" id="PTHR15031">
    <property type="entry name" value="CARTILAGE INTERMEDIATE LAYER PROTEIN CLIP"/>
    <property type="match status" value="1"/>
</dbReference>
<keyword evidence="2" id="KW-0964">Secreted</keyword>
<evidence type="ECO:0000313" key="7">
    <source>
        <dbReference type="EMBL" id="KAK6180814.1"/>
    </source>
</evidence>
<keyword evidence="4" id="KW-0325">Glycoprotein</keyword>
<reference evidence="7 8" key="1">
    <citation type="submission" date="2024-01" db="EMBL/GenBank/DDBJ databases">
        <title>The genome of the rayed Mediterranean limpet Patella caerulea (Linnaeus, 1758).</title>
        <authorList>
            <person name="Anh-Thu Weber A."/>
            <person name="Halstead-Nussloch G."/>
        </authorList>
    </citation>
    <scope>NUCLEOTIDE SEQUENCE [LARGE SCALE GENOMIC DNA]</scope>
    <source>
        <strain evidence="7">AATW-2023a</strain>
        <tissue evidence="7">Whole specimen</tissue>
    </source>
</reference>
<sequence>MKVVFIAVVLALIAYSPSGTLIRTTPKPVRKTFLVCNKWTPFYDRDDPSNGGDYEPLSSLRSARPNDNICSRPAALEYETVSTKACINTGEVITASPTYGFACVNSRQPDQYCNDYKVRYCCLDEHVTCPDGYEWTNFYNRDKPSVTGDWETLAELRKENPQEICERPIAIDVRRQGSNRDFRTCGENVTVSPSFGFRCLKRDQADYRCLDYKVRFCCPCD</sequence>
<comment type="subcellular location">
    <subcellularLocation>
        <location evidence="1">Secreted</location>
    </subcellularLocation>
</comment>
<gene>
    <name evidence="7" type="ORF">SNE40_008799</name>
</gene>
<protein>
    <recommendedName>
        <fullName evidence="6">WxxW domain-containing protein</fullName>
    </recommendedName>
</protein>
<dbReference type="Proteomes" id="UP001347796">
    <property type="component" value="Unassembled WGS sequence"/>
</dbReference>
<dbReference type="PANTHER" id="PTHR15031:SF4">
    <property type="entry name" value="CARTILAGE INTERMEDIATE LAYER PROTEIN 1"/>
    <property type="match status" value="1"/>
</dbReference>
<evidence type="ECO:0000256" key="5">
    <source>
        <dbReference type="SAM" id="SignalP"/>
    </source>
</evidence>
<keyword evidence="3 5" id="KW-0732">Signal</keyword>
<feature type="domain" description="WxxW" evidence="6">
    <location>
        <begin position="135"/>
        <end position="218"/>
    </location>
</feature>
<evidence type="ECO:0000256" key="4">
    <source>
        <dbReference type="ARBA" id="ARBA00023180"/>
    </source>
</evidence>
<dbReference type="Pfam" id="PF13330">
    <property type="entry name" value="Mucin2_WxxW"/>
    <property type="match status" value="2"/>
</dbReference>
<comment type="caution">
    <text evidence="7">The sequence shown here is derived from an EMBL/GenBank/DDBJ whole genome shotgun (WGS) entry which is preliminary data.</text>
</comment>
<evidence type="ECO:0000256" key="3">
    <source>
        <dbReference type="ARBA" id="ARBA00022729"/>
    </source>
</evidence>
<evidence type="ECO:0000313" key="8">
    <source>
        <dbReference type="Proteomes" id="UP001347796"/>
    </source>
</evidence>
<dbReference type="InterPro" id="IPR039675">
    <property type="entry name" value="CILP1/CILP2"/>
</dbReference>
<evidence type="ECO:0000259" key="6">
    <source>
        <dbReference type="Pfam" id="PF13330"/>
    </source>
</evidence>
<evidence type="ECO:0000256" key="1">
    <source>
        <dbReference type="ARBA" id="ARBA00004613"/>
    </source>
</evidence>
<keyword evidence="8" id="KW-1185">Reference proteome</keyword>
<name>A0AAN8JTZ1_PATCE</name>
<dbReference type="AlphaFoldDB" id="A0AAN8JTZ1"/>
<accession>A0AAN8JTZ1</accession>
<feature type="signal peptide" evidence="5">
    <location>
        <begin position="1"/>
        <end position="19"/>
    </location>
</feature>